<dbReference type="RefSeq" id="WP_207672522.1">
    <property type="nucleotide sequence ID" value="NZ_JAFREM010000008.1"/>
</dbReference>
<dbReference type="Pfam" id="PF01144">
    <property type="entry name" value="CoA_trans"/>
    <property type="match status" value="1"/>
</dbReference>
<proteinExistence type="inferred from homology"/>
<dbReference type="Proteomes" id="UP000664601">
    <property type="component" value="Unassembled WGS sequence"/>
</dbReference>
<dbReference type="PIRSF" id="PIRSF000858">
    <property type="entry name" value="SCOT-t"/>
    <property type="match status" value="1"/>
</dbReference>
<name>A0ABS3LAZ0_9ENTE</name>
<evidence type="ECO:0000256" key="1">
    <source>
        <dbReference type="ARBA" id="ARBA00007154"/>
    </source>
</evidence>
<dbReference type="PANTHER" id="PTHR43293:SF1">
    <property type="entry name" value="ACETATE COA-TRANSFERASE YDIF"/>
    <property type="match status" value="1"/>
</dbReference>
<keyword evidence="5" id="KW-1185">Reference proteome</keyword>
<sequence length="530" mass="57647">MSKDKQSKIISATEAIRLVKDGDVVGFCGAGGGITEPTQLITALAKQFEEEAQPKDITIIHTTGLGDRNDRGLSPLAKKGLIKRIIGGHWAQSPRLSEMAERNEIEAYNFPQGVICQLTRAAASKQPGILTHVGLGTFIDPDQSGGRLNEKTQEELVSKQQIDGKDYLYYQATPIDVAIIRGTTADADGYISMEDEIVYLDALILAQAAHNNGGKVIVQVQKVVKAGTLHPRQVKIPGFYVDAIVVDENQSQLYVGGVNRFLSGDYTACVDSTELIALDQRKVVGRRALFEISSGNVGNVGVGIADGIGIIAREEGLQDEFTLTVETGAVGGESAQGIFFGATLNSRALMDMPTQFDFYDGGGLDVCFLSFAEVDQMGNVNVHRFNGKIVGTGGFIDICQNTKKVVFCGTLTAGGLKTAIDQQQLKVQQEGKFKKFIETVPEITFNGRDAIAREQQVFYVTERAVFQLTEEGVELIEIAPGVDLEKDILQQMAFRPKISSDLRTMDARLFQPEVMGIKEEWLNNQLSATN</sequence>
<dbReference type="Gene3D" id="3.40.1080.10">
    <property type="entry name" value="Glutaconate Coenzyme A-transferase"/>
    <property type="match status" value="2"/>
</dbReference>
<evidence type="ECO:0000313" key="5">
    <source>
        <dbReference type="Proteomes" id="UP000664601"/>
    </source>
</evidence>
<organism evidence="4 5">
    <name type="scientific">Candidatus Enterococcus moelleringii</name>
    <dbReference type="NCBI Taxonomy" id="2815325"/>
    <lineage>
        <taxon>Bacteria</taxon>
        <taxon>Bacillati</taxon>
        <taxon>Bacillota</taxon>
        <taxon>Bacilli</taxon>
        <taxon>Lactobacillales</taxon>
        <taxon>Enterococcaceae</taxon>
        <taxon>Enterococcus</taxon>
    </lineage>
</organism>
<dbReference type="EMBL" id="JAFREM010000008">
    <property type="protein sequence ID" value="MBO1305584.1"/>
    <property type="molecule type" value="Genomic_DNA"/>
</dbReference>
<dbReference type="PANTHER" id="PTHR43293">
    <property type="entry name" value="ACETATE COA-TRANSFERASE YDIF"/>
    <property type="match status" value="1"/>
</dbReference>
<evidence type="ECO:0000256" key="3">
    <source>
        <dbReference type="PIRNR" id="PIRNR000858"/>
    </source>
</evidence>
<comment type="similarity">
    <text evidence="1 3">Belongs to the 3-oxoacid CoA-transferase family.</text>
</comment>
<protein>
    <submittedName>
        <fullName evidence="4">Acetate CoA-transferase YdiF</fullName>
    </submittedName>
</protein>
<comment type="caution">
    <text evidence="4">The sequence shown here is derived from an EMBL/GenBank/DDBJ whole genome shotgun (WGS) entry which is preliminary data.</text>
</comment>
<dbReference type="SMART" id="SM00882">
    <property type="entry name" value="CoA_trans"/>
    <property type="match status" value="1"/>
</dbReference>
<gene>
    <name evidence="4" type="ORF">JZO70_05400</name>
</gene>
<dbReference type="InterPro" id="IPR004165">
    <property type="entry name" value="CoA_trans_fam_I"/>
</dbReference>
<keyword evidence="2 3" id="KW-0808">Transferase</keyword>
<reference evidence="4 5" key="1">
    <citation type="submission" date="2021-03" db="EMBL/GenBank/DDBJ databases">
        <title>Enterococcal diversity collection.</title>
        <authorList>
            <person name="Gilmore M.S."/>
            <person name="Schwartzman J."/>
            <person name="Van Tyne D."/>
            <person name="Martin M."/>
            <person name="Earl A.M."/>
            <person name="Manson A.L."/>
            <person name="Straub T."/>
            <person name="Salamzade R."/>
            <person name="Saavedra J."/>
            <person name="Lebreton F."/>
            <person name="Prichula J."/>
            <person name="Schaufler K."/>
            <person name="Gaca A."/>
            <person name="Sgardioli B."/>
            <person name="Wagenaar J."/>
            <person name="Strong T."/>
        </authorList>
    </citation>
    <scope>NUCLEOTIDE SEQUENCE [LARGE SCALE GENOMIC DNA]</scope>
    <source>
        <strain evidence="4 5">669A</strain>
    </source>
</reference>
<dbReference type="InterPro" id="IPR014388">
    <property type="entry name" value="3-oxoacid_CoA-transferase"/>
</dbReference>
<dbReference type="InterPro" id="IPR037171">
    <property type="entry name" value="NagB/RpiA_transferase-like"/>
</dbReference>
<evidence type="ECO:0000313" key="4">
    <source>
        <dbReference type="EMBL" id="MBO1305584.1"/>
    </source>
</evidence>
<accession>A0ABS3LAZ0</accession>
<evidence type="ECO:0000256" key="2">
    <source>
        <dbReference type="ARBA" id="ARBA00022679"/>
    </source>
</evidence>
<dbReference type="SUPFAM" id="SSF100950">
    <property type="entry name" value="NagB/RpiA/CoA transferase-like"/>
    <property type="match status" value="2"/>
</dbReference>